<dbReference type="GeneID" id="17260253"/>
<reference evidence="2" key="2">
    <citation type="submission" date="2024-10" db="UniProtKB">
        <authorList>
            <consortium name="EnsemblProtists"/>
        </authorList>
    </citation>
    <scope>IDENTIFICATION</scope>
</reference>
<dbReference type="EnsemblProtists" id="EOD14026">
    <property type="protein sequence ID" value="EOD14026"/>
    <property type="gene ID" value="EMIHUDRAFT_436943"/>
</dbReference>
<keyword evidence="3" id="KW-1185">Reference proteome</keyword>
<accession>A0A0D3IRZ1</accession>
<evidence type="ECO:0000313" key="3">
    <source>
        <dbReference type="Proteomes" id="UP000013827"/>
    </source>
</evidence>
<reference evidence="3" key="1">
    <citation type="journal article" date="2013" name="Nature">
        <title>Pan genome of the phytoplankton Emiliania underpins its global distribution.</title>
        <authorList>
            <person name="Read B.A."/>
            <person name="Kegel J."/>
            <person name="Klute M.J."/>
            <person name="Kuo A."/>
            <person name="Lefebvre S.C."/>
            <person name="Maumus F."/>
            <person name="Mayer C."/>
            <person name="Miller J."/>
            <person name="Monier A."/>
            <person name="Salamov A."/>
            <person name="Young J."/>
            <person name="Aguilar M."/>
            <person name="Claverie J.M."/>
            <person name="Frickenhaus S."/>
            <person name="Gonzalez K."/>
            <person name="Herman E.K."/>
            <person name="Lin Y.C."/>
            <person name="Napier J."/>
            <person name="Ogata H."/>
            <person name="Sarno A.F."/>
            <person name="Shmutz J."/>
            <person name="Schroeder D."/>
            <person name="de Vargas C."/>
            <person name="Verret F."/>
            <person name="von Dassow P."/>
            <person name="Valentin K."/>
            <person name="Van de Peer Y."/>
            <person name="Wheeler G."/>
            <person name="Dacks J.B."/>
            <person name="Delwiche C.F."/>
            <person name="Dyhrman S.T."/>
            <person name="Glockner G."/>
            <person name="John U."/>
            <person name="Richards T."/>
            <person name="Worden A.Z."/>
            <person name="Zhang X."/>
            <person name="Grigoriev I.V."/>
            <person name="Allen A.E."/>
            <person name="Bidle K."/>
            <person name="Borodovsky M."/>
            <person name="Bowler C."/>
            <person name="Brownlee C."/>
            <person name="Cock J.M."/>
            <person name="Elias M."/>
            <person name="Gladyshev V.N."/>
            <person name="Groth M."/>
            <person name="Guda C."/>
            <person name="Hadaegh A."/>
            <person name="Iglesias-Rodriguez M.D."/>
            <person name="Jenkins J."/>
            <person name="Jones B.M."/>
            <person name="Lawson T."/>
            <person name="Leese F."/>
            <person name="Lindquist E."/>
            <person name="Lobanov A."/>
            <person name="Lomsadze A."/>
            <person name="Malik S.B."/>
            <person name="Marsh M.E."/>
            <person name="Mackinder L."/>
            <person name="Mock T."/>
            <person name="Mueller-Roeber B."/>
            <person name="Pagarete A."/>
            <person name="Parker M."/>
            <person name="Probert I."/>
            <person name="Quesneville H."/>
            <person name="Raines C."/>
            <person name="Rensing S.A."/>
            <person name="Riano-Pachon D.M."/>
            <person name="Richier S."/>
            <person name="Rokitta S."/>
            <person name="Shiraiwa Y."/>
            <person name="Soanes D.M."/>
            <person name="van der Giezen M."/>
            <person name="Wahlund T.M."/>
            <person name="Williams B."/>
            <person name="Wilson W."/>
            <person name="Wolfe G."/>
            <person name="Wurch L.L."/>
        </authorList>
    </citation>
    <scope>NUCLEOTIDE SEQUENCE</scope>
</reference>
<organism evidence="2 3">
    <name type="scientific">Emiliania huxleyi (strain CCMP1516)</name>
    <dbReference type="NCBI Taxonomy" id="280463"/>
    <lineage>
        <taxon>Eukaryota</taxon>
        <taxon>Haptista</taxon>
        <taxon>Haptophyta</taxon>
        <taxon>Prymnesiophyceae</taxon>
        <taxon>Isochrysidales</taxon>
        <taxon>Noelaerhabdaceae</taxon>
        <taxon>Emiliania</taxon>
    </lineage>
</organism>
<dbReference type="AlphaFoldDB" id="A0A0D3IRZ1"/>
<sequence>MFLGRARTAAASQPAVGQKVTRGHGRRSRSSALELGTCHLGHGALQLHGPRAHSSRDPRVSLGVPRRAARITTSGCVLYLCVPGLVNR</sequence>
<dbReference type="KEGG" id="ehx:EMIHUDRAFT_436943"/>
<feature type="region of interest" description="Disordered" evidence="1">
    <location>
        <begin position="1"/>
        <end position="31"/>
    </location>
</feature>
<dbReference type="Proteomes" id="UP000013827">
    <property type="component" value="Unassembled WGS sequence"/>
</dbReference>
<dbReference type="PaxDb" id="2903-EOD14026"/>
<evidence type="ECO:0000313" key="2">
    <source>
        <dbReference type="EnsemblProtists" id="EOD14026"/>
    </source>
</evidence>
<name>A0A0D3IRZ1_EMIH1</name>
<evidence type="ECO:0000256" key="1">
    <source>
        <dbReference type="SAM" id="MobiDB-lite"/>
    </source>
</evidence>
<protein>
    <submittedName>
        <fullName evidence="2">Uncharacterized protein</fullName>
    </submittedName>
</protein>
<proteinExistence type="predicted"/>
<dbReference type="RefSeq" id="XP_005766455.1">
    <property type="nucleotide sequence ID" value="XM_005766398.1"/>
</dbReference>
<dbReference type="HOGENOM" id="CLU_2475753_0_0_1"/>